<organism evidence="3 4">
    <name type="scientific">Ameiurus melas</name>
    <name type="common">Black bullhead</name>
    <name type="synonym">Silurus melas</name>
    <dbReference type="NCBI Taxonomy" id="219545"/>
    <lineage>
        <taxon>Eukaryota</taxon>
        <taxon>Metazoa</taxon>
        <taxon>Chordata</taxon>
        <taxon>Craniata</taxon>
        <taxon>Vertebrata</taxon>
        <taxon>Euteleostomi</taxon>
        <taxon>Actinopterygii</taxon>
        <taxon>Neopterygii</taxon>
        <taxon>Teleostei</taxon>
        <taxon>Ostariophysi</taxon>
        <taxon>Siluriformes</taxon>
        <taxon>Ictaluridae</taxon>
        <taxon>Ameiurus</taxon>
    </lineage>
</organism>
<sequence>MMCCRCAFPVTHKTTSLYFTLVLPKGSGIFLTLLLTRTMDYLFNRNFLIFLTVGAIINSRGQGTLIEPKVPKMVKACIGSNTTIRCMVQTDGLKVDWFFVNTSEFNEDNKIQFHSPHDSNDIPRLIIKYSNGSKLVISLPAECNVEEDTTNSTTVYDSPTDSNLEDSTKNSTTTDASETPNVSPCWLWVAVAVGCVLIITAVITTTVICRRKKEAPIYENTNEALKRHWKEDKALRHGIPSKGYSHKQMDTLKPHKHEYVHNVRKLSPKL</sequence>
<feature type="transmembrane region" description="Helical" evidence="2">
    <location>
        <begin position="186"/>
        <end position="209"/>
    </location>
</feature>
<keyword evidence="2" id="KW-1133">Transmembrane helix</keyword>
<comment type="caution">
    <text evidence="3">The sequence shown here is derived from an EMBL/GenBank/DDBJ whole genome shotgun (WGS) entry which is preliminary data.</text>
</comment>
<reference evidence="3 4" key="1">
    <citation type="submission" date="2020-02" db="EMBL/GenBank/DDBJ databases">
        <title>A chromosome-scale genome assembly of the black bullhead catfish (Ameiurus melas).</title>
        <authorList>
            <person name="Wen M."/>
            <person name="Zham M."/>
            <person name="Cabau C."/>
            <person name="Klopp C."/>
            <person name="Donnadieu C."/>
            <person name="Roques C."/>
            <person name="Bouchez O."/>
            <person name="Lampietro C."/>
            <person name="Jouanno E."/>
            <person name="Herpin A."/>
            <person name="Louis A."/>
            <person name="Berthelot C."/>
            <person name="Parey E."/>
            <person name="Roest-Crollius H."/>
            <person name="Braasch I."/>
            <person name="Postlethwait J."/>
            <person name="Robinson-Rechavi M."/>
            <person name="Echchiki A."/>
            <person name="Begum T."/>
            <person name="Montfort J."/>
            <person name="Schartl M."/>
            <person name="Bobe J."/>
            <person name="Guiguen Y."/>
        </authorList>
    </citation>
    <scope>NUCLEOTIDE SEQUENCE [LARGE SCALE GENOMIC DNA]</scope>
    <source>
        <strain evidence="3">M_S1</strain>
        <tissue evidence="3">Blood</tissue>
    </source>
</reference>
<keyword evidence="2" id="KW-0472">Membrane</keyword>
<feature type="compositionally biased region" description="Polar residues" evidence="1">
    <location>
        <begin position="169"/>
        <end position="180"/>
    </location>
</feature>
<keyword evidence="4" id="KW-1185">Reference proteome</keyword>
<keyword evidence="2" id="KW-0812">Transmembrane</keyword>
<accession>A0A7J6AKN2</accession>
<dbReference type="EMBL" id="JAAGNN010000011">
    <property type="protein sequence ID" value="KAF4083505.1"/>
    <property type="molecule type" value="Genomic_DNA"/>
</dbReference>
<dbReference type="AlphaFoldDB" id="A0A7J6AKN2"/>
<evidence type="ECO:0000256" key="2">
    <source>
        <dbReference type="SAM" id="Phobius"/>
    </source>
</evidence>
<evidence type="ECO:0000313" key="4">
    <source>
        <dbReference type="Proteomes" id="UP000593565"/>
    </source>
</evidence>
<dbReference type="Proteomes" id="UP000593565">
    <property type="component" value="Unassembled WGS sequence"/>
</dbReference>
<feature type="region of interest" description="Disordered" evidence="1">
    <location>
        <begin position="148"/>
        <end position="180"/>
    </location>
</feature>
<evidence type="ECO:0000313" key="3">
    <source>
        <dbReference type="EMBL" id="KAF4083505.1"/>
    </source>
</evidence>
<feature type="compositionally biased region" description="Polar residues" evidence="1">
    <location>
        <begin position="150"/>
        <end position="162"/>
    </location>
</feature>
<name>A0A7J6AKN2_AMEME</name>
<gene>
    <name evidence="3" type="ORF">AMELA_G00142500</name>
</gene>
<evidence type="ECO:0000256" key="1">
    <source>
        <dbReference type="SAM" id="MobiDB-lite"/>
    </source>
</evidence>
<proteinExistence type="predicted"/>
<protein>
    <submittedName>
        <fullName evidence="3">Uncharacterized protein</fullName>
    </submittedName>
</protein>